<sequence length="99" mass="11377">MNFHHGDVKWKLEPRWISRFSNSDENSIRGIVFGMNNIILANKSAHIVVNINNQDEFININVAYTFVKALKQEGRRTNVDFIDPALLSDTAFLNKLQSD</sequence>
<keyword evidence="2" id="KW-1185">Reference proteome</keyword>
<accession>A0ACA9NJ95</accession>
<dbReference type="EMBL" id="CAJVPW010013821">
    <property type="protein sequence ID" value="CAG8648534.1"/>
    <property type="molecule type" value="Genomic_DNA"/>
</dbReference>
<protein>
    <submittedName>
        <fullName evidence="1">10713_t:CDS:1</fullName>
    </submittedName>
</protein>
<organism evidence="1 2">
    <name type="scientific">Cetraspora pellucida</name>
    <dbReference type="NCBI Taxonomy" id="1433469"/>
    <lineage>
        <taxon>Eukaryota</taxon>
        <taxon>Fungi</taxon>
        <taxon>Fungi incertae sedis</taxon>
        <taxon>Mucoromycota</taxon>
        <taxon>Glomeromycotina</taxon>
        <taxon>Glomeromycetes</taxon>
        <taxon>Diversisporales</taxon>
        <taxon>Gigasporaceae</taxon>
        <taxon>Cetraspora</taxon>
    </lineage>
</organism>
<dbReference type="Proteomes" id="UP000789366">
    <property type="component" value="Unassembled WGS sequence"/>
</dbReference>
<name>A0ACA9NJ95_9GLOM</name>
<feature type="non-terminal residue" evidence="1">
    <location>
        <position position="99"/>
    </location>
</feature>
<evidence type="ECO:0000313" key="1">
    <source>
        <dbReference type="EMBL" id="CAG8648534.1"/>
    </source>
</evidence>
<evidence type="ECO:0000313" key="2">
    <source>
        <dbReference type="Proteomes" id="UP000789366"/>
    </source>
</evidence>
<proteinExistence type="predicted"/>
<gene>
    <name evidence="1" type="ORF">SPELUC_LOCUS8827</name>
</gene>
<comment type="caution">
    <text evidence="1">The sequence shown here is derived from an EMBL/GenBank/DDBJ whole genome shotgun (WGS) entry which is preliminary data.</text>
</comment>
<reference evidence="1" key="1">
    <citation type="submission" date="2021-06" db="EMBL/GenBank/DDBJ databases">
        <authorList>
            <person name="Kallberg Y."/>
            <person name="Tangrot J."/>
            <person name="Rosling A."/>
        </authorList>
    </citation>
    <scope>NUCLEOTIDE SEQUENCE</scope>
    <source>
        <strain evidence="1">28 12/20/2015</strain>
    </source>
</reference>